<dbReference type="PANTHER" id="PTHR47894">
    <property type="entry name" value="HTH-TYPE TRANSCRIPTIONAL REGULATOR GADX"/>
    <property type="match status" value="1"/>
</dbReference>
<dbReference type="SMART" id="SM00342">
    <property type="entry name" value="HTH_ARAC"/>
    <property type="match status" value="1"/>
</dbReference>
<gene>
    <name evidence="5" type="ORF">C3942_06610</name>
</gene>
<dbReference type="Pfam" id="PF12625">
    <property type="entry name" value="Arabinose_bd"/>
    <property type="match status" value="1"/>
</dbReference>
<evidence type="ECO:0000313" key="5">
    <source>
        <dbReference type="EMBL" id="PPE74434.1"/>
    </source>
</evidence>
<dbReference type="OrthoDB" id="6670788at2"/>
<dbReference type="RefSeq" id="WP_104229592.1">
    <property type="nucleotide sequence ID" value="NZ_PSNW01000003.1"/>
</dbReference>
<keyword evidence="2" id="KW-0238">DNA-binding</keyword>
<dbReference type="GO" id="GO:0005829">
    <property type="term" value="C:cytosol"/>
    <property type="evidence" value="ECO:0007669"/>
    <property type="project" value="TreeGrafter"/>
</dbReference>
<dbReference type="Pfam" id="PF12833">
    <property type="entry name" value="HTH_18"/>
    <property type="match status" value="1"/>
</dbReference>
<reference evidence="5 6" key="1">
    <citation type="submission" date="2018-02" db="EMBL/GenBank/DDBJ databases">
        <title>Genome sequencing of Solimonas sp. HR-BB.</title>
        <authorList>
            <person name="Lee Y."/>
            <person name="Jeon C.O."/>
        </authorList>
    </citation>
    <scope>NUCLEOTIDE SEQUENCE [LARGE SCALE GENOMIC DNA]</scope>
    <source>
        <strain evidence="5 6">HR-BB</strain>
    </source>
</reference>
<dbReference type="AlphaFoldDB" id="A0A2S5THH0"/>
<protein>
    <submittedName>
        <fullName evidence="5">AraC family transcriptional regulator</fullName>
    </submittedName>
</protein>
<keyword evidence="3" id="KW-0804">Transcription</keyword>
<organism evidence="5 6">
    <name type="scientific">Solimonas fluminis</name>
    <dbReference type="NCBI Taxonomy" id="2086571"/>
    <lineage>
        <taxon>Bacteria</taxon>
        <taxon>Pseudomonadati</taxon>
        <taxon>Pseudomonadota</taxon>
        <taxon>Gammaproteobacteria</taxon>
        <taxon>Nevskiales</taxon>
        <taxon>Nevskiaceae</taxon>
        <taxon>Solimonas</taxon>
    </lineage>
</organism>
<accession>A0A2S5THH0</accession>
<feature type="domain" description="HTH araC/xylS-type" evidence="4">
    <location>
        <begin position="237"/>
        <end position="337"/>
    </location>
</feature>
<name>A0A2S5THH0_9GAMM</name>
<evidence type="ECO:0000313" key="6">
    <source>
        <dbReference type="Proteomes" id="UP000238220"/>
    </source>
</evidence>
<evidence type="ECO:0000259" key="4">
    <source>
        <dbReference type="PROSITE" id="PS01124"/>
    </source>
</evidence>
<dbReference type="GO" id="GO:0000976">
    <property type="term" value="F:transcription cis-regulatory region binding"/>
    <property type="evidence" value="ECO:0007669"/>
    <property type="project" value="TreeGrafter"/>
</dbReference>
<dbReference type="InterPro" id="IPR018060">
    <property type="entry name" value="HTH_AraC"/>
</dbReference>
<keyword evidence="1" id="KW-0805">Transcription regulation</keyword>
<dbReference type="EMBL" id="PSNW01000003">
    <property type="protein sequence ID" value="PPE74434.1"/>
    <property type="molecule type" value="Genomic_DNA"/>
</dbReference>
<dbReference type="Gene3D" id="1.10.10.60">
    <property type="entry name" value="Homeodomain-like"/>
    <property type="match status" value="1"/>
</dbReference>
<keyword evidence="6" id="KW-1185">Reference proteome</keyword>
<dbReference type="Proteomes" id="UP000238220">
    <property type="component" value="Unassembled WGS sequence"/>
</dbReference>
<dbReference type="PANTHER" id="PTHR47894:SF1">
    <property type="entry name" value="HTH-TYPE TRANSCRIPTIONAL REGULATOR VQSM"/>
    <property type="match status" value="1"/>
</dbReference>
<evidence type="ECO:0000256" key="1">
    <source>
        <dbReference type="ARBA" id="ARBA00023015"/>
    </source>
</evidence>
<dbReference type="InterPro" id="IPR032687">
    <property type="entry name" value="AraC-type_N"/>
</dbReference>
<proteinExistence type="predicted"/>
<evidence type="ECO:0000256" key="3">
    <source>
        <dbReference type="ARBA" id="ARBA00023163"/>
    </source>
</evidence>
<dbReference type="GO" id="GO:0003700">
    <property type="term" value="F:DNA-binding transcription factor activity"/>
    <property type="evidence" value="ECO:0007669"/>
    <property type="project" value="InterPro"/>
</dbReference>
<sequence length="337" mass="37619">MDADLKVPARYYARLAGVSAELADGLEAALHRIGIAPQLLSQPDAMIPVSKVDQLLGDLSRNLERTDLGFEVGKQLSANAHSFVGFGMLNSATLDEALRFEAQYFRLVMPSFSMRYVSRPDYGEMQFRPRVAMSHLSLSFHLEAIGMAALREVSDLTGGRRPPCRLDLSIPEPPHLRRYQRELKDVRVRFEASTTPSVMLRILAPPKELHLEMADSHALRVAEDRCRSLVQKAADGGRFADWVAMTLREVADGLPTQKELAAQLNMSTRTLHRYLEHEGTSFRALASRIQHDIACERLGRGMSANEVAYSLGFADPSNFNRAFRIRAGYSPGRHRSG</sequence>
<dbReference type="PROSITE" id="PS01124">
    <property type="entry name" value="HTH_ARAC_FAMILY_2"/>
    <property type="match status" value="1"/>
</dbReference>
<dbReference type="SUPFAM" id="SSF46689">
    <property type="entry name" value="Homeodomain-like"/>
    <property type="match status" value="1"/>
</dbReference>
<comment type="caution">
    <text evidence="5">The sequence shown here is derived from an EMBL/GenBank/DDBJ whole genome shotgun (WGS) entry which is preliminary data.</text>
</comment>
<evidence type="ECO:0000256" key="2">
    <source>
        <dbReference type="ARBA" id="ARBA00023125"/>
    </source>
</evidence>
<dbReference type="InterPro" id="IPR009057">
    <property type="entry name" value="Homeodomain-like_sf"/>
</dbReference>